<dbReference type="EMBL" id="CAICTM010000298">
    <property type="protein sequence ID" value="CAB9507262.1"/>
    <property type="molecule type" value="Genomic_DNA"/>
</dbReference>
<protein>
    <submittedName>
        <fullName evidence="2">Uncharacterized protein</fullName>
    </submittedName>
</protein>
<reference evidence="2" key="1">
    <citation type="submission" date="2020-06" db="EMBL/GenBank/DDBJ databases">
        <authorList>
            <consortium name="Plant Systems Biology data submission"/>
        </authorList>
    </citation>
    <scope>NUCLEOTIDE SEQUENCE</scope>
    <source>
        <strain evidence="2">D6</strain>
    </source>
</reference>
<keyword evidence="1" id="KW-0732">Signal</keyword>
<proteinExistence type="predicted"/>
<evidence type="ECO:0000313" key="2">
    <source>
        <dbReference type="EMBL" id="CAB9507262.1"/>
    </source>
</evidence>
<evidence type="ECO:0000256" key="1">
    <source>
        <dbReference type="SAM" id="SignalP"/>
    </source>
</evidence>
<dbReference type="AlphaFoldDB" id="A0A9N8DRA5"/>
<sequence>MITRLFLPTAAVLLSSVSSVTAASSSGVNLCAAYDIVVPMITDGEEACKCAGRTIVCDFEDICEGTDCADLGMTIDFSDSGEETIFYDVTYGADVAAGTSATVRLHVASKVEAGIEECEATLGNPDETTSNCMCTPCEGGSGVVISCNGGSVSTNGCFKVDVSKFERFVPFLGGDGGTIIARATELQQEGAASAAVTSSAAGTTALLAATAAAMVL</sequence>
<dbReference type="Proteomes" id="UP001153069">
    <property type="component" value="Unassembled WGS sequence"/>
</dbReference>
<evidence type="ECO:0000313" key="3">
    <source>
        <dbReference type="Proteomes" id="UP001153069"/>
    </source>
</evidence>
<feature type="chain" id="PRO_5040105851" evidence="1">
    <location>
        <begin position="23"/>
        <end position="216"/>
    </location>
</feature>
<accession>A0A9N8DRA5</accession>
<comment type="caution">
    <text evidence="2">The sequence shown here is derived from an EMBL/GenBank/DDBJ whole genome shotgun (WGS) entry which is preliminary data.</text>
</comment>
<organism evidence="2 3">
    <name type="scientific">Seminavis robusta</name>
    <dbReference type="NCBI Taxonomy" id="568900"/>
    <lineage>
        <taxon>Eukaryota</taxon>
        <taxon>Sar</taxon>
        <taxon>Stramenopiles</taxon>
        <taxon>Ochrophyta</taxon>
        <taxon>Bacillariophyta</taxon>
        <taxon>Bacillariophyceae</taxon>
        <taxon>Bacillariophycidae</taxon>
        <taxon>Naviculales</taxon>
        <taxon>Naviculaceae</taxon>
        <taxon>Seminavis</taxon>
    </lineage>
</organism>
<keyword evidence="3" id="KW-1185">Reference proteome</keyword>
<feature type="signal peptide" evidence="1">
    <location>
        <begin position="1"/>
        <end position="22"/>
    </location>
</feature>
<gene>
    <name evidence="2" type="ORF">SEMRO_299_G111390.1</name>
</gene>
<name>A0A9N8DRA5_9STRA</name>